<dbReference type="InterPro" id="IPR027434">
    <property type="entry name" value="Homing_endonucl"/>
</dbReference>
<name>X1E0L1_9ZZZZ</name>
<dbReference type="Gene3D" id="3.10.28.10">
    <property type="entry name" value="Homing endonucleases"/>
    <property type="match status" value="1"/>
</dbReference>
<dbReference type="AlphaFoldDB" id="X1E0L1"/>
<reference evidence="1" key="1">
    <citation type="journal article" date="2014" name="Front. Microbiol.">
        <title>High frequency of phylogenetically diverse reductive dehalogenase-homologous genes in deep subseafloor sedimentary metagenomes.</title>
        <authorList>
            <person name="Kawai M."/>
            <person name="Futagami T."/>
            <person name="Toyoda A."/>
            <person name="Takaki Y."/>
            <person name="Nishi S."/>
            <person name="Hori S."/>
            <person name="Arai W."/>
            <person name="Tsubouchi T."/>
            <person name="Morono Y."/>
            <person name="Uchiyama I."/>
            <person name="Ito T."/>
            <person name="Fujiyama A."/>
            <person name="Inagaki F."/>
            <person name="Takami H."/>
        </authorList>
    </citation>
    <scope>NUCLEOTIDE SEQUENCE</scope>
    <source>
        <strain evidence="1">Expedition CK06-06</strain>
    </source>
</reference>
<organism evidence="1">
    <name type="scientific">marine sediment metagenome</name>
    <dbReference type="NCBI Taxonomy" id="412755"/>
    <lineage>
        <taxon>unclassified sequences</taxon>
        <taxon>metagenomes</taxon>
        <taxon>ecological metagenomes</taxon>
    </lineage>
</organism>
<evidence type="ECO:0000313" key="1">
    <source>
        <dbReference type="EMBL" id="GAH26816.1"/>
    </source>
</evidence>
<sequence>MGTVMVNNQYINPWTKQEIQILKQKYPTQGYKIPELLKNRTKSGINSKAYYLSIKWNNRLKRIKITGKIKEIFDGLMLGDGGLSAPARGKKTAILTLAQTESKKEFVDYILKLLRENGMVTHYTTGAEEQEKIIVGRKVHTKKSVRIITRSYVDLRNEMFRWGYKKGIGKQKYQKTCQSHHWH</sequence>
<protein>
    <submittedName>
        <fullName evidence="1">Uncharacterized protein</fullName>
    </submittedName>
</protein>
<gene>
    <name evidence="1" type="ORF">S03H2_09836</name>
</gene>
<accession>X1E0L1</accession>
<dbReference type="SUPFAM" id="SSF55608">
    <property type="entry name" value="Homing endonucleases"/>
    <property type="match status" value="1"/>
</dbReference>
<dbReference type="EMBL" id="BARU01005107">
    <property type="protein sequence ID" value="GAH26816.1"/>
    <property type="molecule type" value="Genomic_DNA"/>
</dbReference>
<comment type="caution">
    <text evidence="1">The sequence shown here is derived from an EMBL/GenBank/DDBJ whole genome shotgun (WGS) entry which is preliminary data.</text>
</comment>
<proteinExistence type="predicted"/>